<evidence type="ECO:0008006" key="4">
    <source>
        <dbReference type="Google" id="ProtNLM"/>
    </source>
</evidence>
<dbReference type="InterPro" id="IPR012337">
    <property type="entry name" value="RNaseH-like_sf"/>
</dbReference>
<comment type="caution">
    <text evidence="2">The sequence shown here is derived from an EMBL/GenBank/DDBJ whole genome shotgun (WGS) entry which is preliminary data.</text>
</comment>
<accession>A0A9P5UZM1</accession>
<dbReference type="Proteomes" id="UP000748756">
    <property type="component" value="Unassembled WGS sequence"/>
</dbReference>
<evidence type="ECO:0000313" key="2">
    <source>
        <dbReference type="EMBL" id="KAF9127860.1"/>
    </source>
</evidence>
<evidence type="ECO:0000256" key="1">
    <source>
        <dbReference type="SAM" id="MobiDB-lite"/>
    </source>
</evidence>
<protein>
    <recommendedName>
        <fullName evidence="4">HAT C-terminal dimerisation domain-containing protein</fullName>
    </recommendedName>
</protein>
<gene>
    <name evidence="2" type="ORF">BG015_004469</name>
</gene>
<sequence>MVVRAFDVITVLRPAAEELLKLKSTKEEMTKYQEFKKNLLSEEEVDVLQEVTKLLCPAAKFTHWIGGSGYSTISQVYALAHNILGASDVYKTGPAIALYEVLESFIKLAWPEDDIPDAMLLAMYFNPGCSKLNIWGLENAHQATEQAAERAAKRATEDAAVRRDADQDSDQERLQLPLQIPLEDRYPIPRPTNRLRAETLIYRAIIQMHADKEIARMRSTMNTTNNNNLNNDVNNAISMKFWKVDADCALMAYRALWSDEGVDPAWFDDPVAFWKSKESLPTLTSLATLARMLLTIQATSSEAERLF</sequence>
<keyword evidence="3" id="KW-1185">Reference proteome</keyword>
<feature type="non-terminal residue" evidence="2">
    <location>
        <position position="307"/>
    </location>
</feature>
<dbReference type="SUPFAM" id="SSF53098">
    <property type="entry name" value="Ribonuclease H-like"/>
    <property type="match status" value="1"/>
</dbReference>
<proteinExistence type="predicted"/>
<reference evidence="2" key="1">
    <citation type="journal article" date="2020" name="Fungal Divers.">
        <title>Resolving the Mortierellaceae phylogeny through synthesis of multi-gene phylogenetics and phylogenomics.</title>
        <authorList>
            <person name="Vandepol N."/>
            <person name="Liber J."/>
            <person name="Desiro A."/>
            <person name="Na H."/>
            <person name="Kennedy M."/>
            <person name="Barry K."/>
            <person name="Grigoriev I.V."/>
            <person name="Miller A.N."/>
            <person name="O'Donnell K."/>
            <person name="Stajich J.E."/>
            <person name="Bonito G."/>
        </authorList>
    </citation>
    <scope>NUCLEOTIDE SEQUENCE</scope>
    <source>
        <strain evidence="2">NRRL 6426</strain>
    </source>
</reference>
<evidence type="ECO:0000313" key="3">
    <source>
        <dbReference type="Proteomes" id="UP000748756"/>
    </source>
</evidence>
<feature type="region of interest" description="Disordered" evidence="1">
    <location>
        <begin position="155"/>
        <end position="174"/>
    </location>
</feature>
<dbReference type="EMBL" id="JAAAUQ010002101">
    <property type="protein sequence ID" value="KAF9127860.1"/>
    <property type="molecule type" value="Genomic_DNA"/>
</dbReference>
<organism evidence="2 3">
    <name type="scientific">Linnemannia schmuckeri</name>
    <dbReference type="NCBI Taxonomy" id="64567"/>
    <lineage>
        <taxon>Eukaryota</taxon>
        <taxon>Fungi</taxon>
        <taxon>Fungi incertae sedis</taxon>
        <taxon>Mucoromycota</taxon>
        <taxon>Mortierellomycotina</taxon>
        <taxon>Mortierellomycetes</taxon>
        <taxon>Mortierellales</taxon>
        <taxon>Mortierellaceae</taxon>
        <taxon>Linnemannia</taxon>
    </lineage>
</organism>
<name>A0A9P5UZM1_9FUNG</name>
<dbReference type="AlphaFoldDB" id="A0A9P5UZM1"/>
<dbReference type="OrthoDB" id="2444498at2759"/>
<feature type="compositionally biased region" description="Basic and acidic residues" evidence="1">
    <location>
        <begin position="155"/>
        <end position="173"/>
    </location>
</feature>